<evidence type="ECO:0000259" key="7">
    <source>
        <dbReference type="Pfam" id="PF02776"/>
    </source>
</evidence>
<feature type="compositionally biased region" description="Basic and acidic residues" evidence="4">
    <location>
        <begin position="392"/>
        <end position="410"/>
    </location>
</feature>
<organism evidence="8 9">
    <name type="scientific">Nocardiopsis suaedae</name>
    <dbReference type="NCBI Taxonomy" id="3018444"/>
    <lineage>
        <taxon>Bacteria</taxon>
        <taxon>Bacillati</taxon>
        <taxon>Actinomycetota</taxon>
        <taxon>Actinomycetes</taxon>
        <taxon>Streptosporangiales</taxon>
        <taxon>Nocardiopsidaceae</taxon>
        <taxon>Nocardiopsis</taxon>
    </lineage>
</organism>
<evidence type="ECO:0000313" key="9">
    <source>
        <dbReference type="Proteomes" id="UP001165685"/>
    </source>
</evidence>
<dbReference type="Pfam" id="PF02776">
    <property type="entry name" value="TPP_enzyme_N"/>
    <property type="match status" value="1"/>
</dbReference>
<evidence type="ECO:0000256" key="2">
    <source>
        <dbReference type="ARBA" id="ARBA00023052"/>
    </source>
</evidence>
<feature type="region of interest" description="Disordered" evidence="4">
    <location>
        <begin position="378"/>
        <end position="441"/>
    </location>
</feature>
<evidence type="ECO:0000259" key="5">
    <source>
        <dbReference type="Pfam" id="PF00205"/>
    </source>
</evidence>
<feature type="domain" description="Thiamine pyrophosphate enzyme central" evidence="5">
    <location>
        <begin position="200"/>
        <end position="332"/>
    </location>
</feature>
<evidence type="ECO:0000256" key="4">
    <source>
        <dbReference type="SAM" id="MobiDB-lite"/>
    </source>
</evidence>
<dbReference type="SUPFAM" id="SSF52467">
    <property type="entry name" value="DHS-like NAD/FAD-binding domain"/>
    <property type="match status" value="1"/>
</dbReference>
<dbReference type="Pfam" id="PF00205">
    <property type="entry name" value="TPP_enzyme_M"/>
    <property type="match status" value="1"/>
</dbReference>
<dbReference type="CDD" id="cd07035">
    <property type="entry name" value="TPP_PYR_POX_like"/>
    <property type="match status" value="1"/>
</dbReference>
<evidence type="ECO:0000259" key="6">
    <source>
        <dbReference type="Pfam" id="PF02775"/>
    </source>
</evidence>
<comment type="similarity">
    <text evidence="1 3">Belongs to the TPP enzyme family.</text>
</comment>
<name>A0ABT4TED1_9ACTN</name>
<accession>A0ABT4TED1</accession>
<dbReference type="Proteomes" id="UP001165685">
    <property type="component" value="Unassembled WGS sequence"/>
</dbReference>
<keyword evidence="2 3" id="KW-0786">Thiamine pyrophosphate</keyword>
<proteinExistence type="inferred from homology"/>
<comment type="caution">
    <text evidence="8">The sequence shown here is derived from an EMBL/GenBank/DDBJ whole genome shotgun (WGS) entry which is preliminary data.</text>
</comment>
<dbReference type="SUPFAM" id="SSF52518">
    <property type="entry name" value="Thiamin diphosphate-binding fold (THDP-binding)"/>
    <property type="match status" value="2"/>
</dbReference>
<reference evidence="8" key="1">
    <citation type="submission" date="2023-01" db="EMBL/GenBank/DDBJ databases">
        <title>Draft genome sequence of Nocardiopsis sp. LSu2-4 isolated from halophytes.</title>
        <authorList>
            <person name="Duangmal K."/>
            <person name="Chantavorakit T."/>
        </authorList>
    </citation>
    <scope>NUCLEOTIDE SEQUENCE</scope>
    <source>
        <strain evidence="8">LSu2-4</strain>
    </source>
</reference>
<dbReference type="Gene3D" id="3.40.50.1220">
    <property type="entry name" value="TPP-binding domain"/>
    <property type="match status" value="1"/>
</dbReference>
<dbReference type="InterPro" id="IPR045229">
    <property type="entry name" value="TPP_enz"/>
</dbReference>
<dbReference type="Gene3D" id="3.40.50.970">
    <property type="match status" value="2"/>
</dbReference>
<sequence length="628" mass="63613">MSVPDAAGAGATVRDATVAVLRAHGLTTLFANPGSTEVAFLADLPDDLRFVLALHEGSVVGMATGWAIARGRAALVQLHTTAGLGNAVGALATARVNRAPLVVLVGQQDRRHLALEPFLAGRLGGLAGEYPVWTCEPAVPQEVPGAIARARFEAEYGRGPAIVVVPQGDWSAPAGGADHPDAAPARVVRSAAAEAADVAPLAALLADASAPAVVTGAGTDSEEGWDALRALAERIGAPVFQESFGARAGFPQDHPLYAGVLPADRAGLRERLDGCDAVLAVGAPVFRQYPYTEGPLVPEGTRVALLTDDPAEAHRAPAEVAVVAPIGPALRLLTAQVPSRPKRGTAALADVGAVPGSGEEGTGAVGAPTDAVAAADAAVAPVRAASPPDEPGAERGAETGPEGRDSRGSEVQDTVGDGADDGASAPRTGTPAAEPADSSAVGGVAALRPARVLSALAARMDPDTVLVEETPSSRPDLHRLVPARRPMGFLSAAMGGLGFALPAATGVRMAAPDRPVVAVVGDGSSLYQVQALWSAARYGAGVLFIVLSNGRYAVMDRLAERHGGKAPWPDFSQVSVAALARGLGCPARTATTAAEVDAELDALLPGLRERTEPVVLDVAVAPDPDFRP</sequence>
<dbReference type="InterPro" id="IPR011766">
    <property type="entry name" value="TPP_enzyme_TPP-bd"/>
</dbReference>
<dbReference type="Pfam" id="PF02775">
    <property type="entry name" value="TPP_enzyme_C"/>
    <property type="match status" value="1"/>
</dbReference>
<dbReference type="InterPro" id="IPR012000">
    <property type="entry name" value="Thiamin_PyroP_enz_cen_dom"/>
</dbReference>
<dbReference type="InterPro" id="IPR012001">
    <property type="entry name" value="Thiamin_PyroP_enz_TPP-bd_dom"/>
</dbReference>
<dbReference type="PANTHER" id="PTHR18968">
    <property type="entry name" value="THIAMINE PYROPHOSPHATE ENZYMES"/>
    <property type="match status" value="1"/>
</dbReference>
<gene>
    <name evidence="8" type="ORF">O4U47_00920</name>
</gene>
<dbReference type="InterPro" id="IPR029061">
    <property type="entry name" value="THDP-binding"/>
</dbReference>
<dbReference type="PANTHER" id="PTHR18968:SF133">
    <property type="entry name" value="BENZOYLFORMATE DECARBOXYLASE"/>
    <property type="match status" value="1"/>
</dbReference>
<dbReference type="EMBL" id="JAQFWP010000001">
    <property type="protein sequence ID" value="MDA2803058.1"/>
    <property type="molecule type" value="Genomic_DNA"/>
</dbReference>
<dbReference type="CDD" id="cd02002">
    <property type="entry name" value="TPP_BFDC"/>
    <property type="match status" value="1"/>
</dbReference>
<feature type="domain" description="Thiamine pyrophosphate enzyme TPP-binding" evidence="6">
    <location>
        <begin position="477"/>
        <end position="618"/>
    </location>
</feature>
<evidence type="ECO:0000256" key="1">
    <source>
        <dbReference type="ARBA" id="ARBA00007812"/>
    </source>
</evidence>
<dbReference type="RefSeq" id="WP_270675130.1">
    <property type="nucleotide sequence ID" value="NZ_JAQFWP010000001.1"/>
</dbReference>
<dbReference type="InterPro" id="IPR029035">
    <property type="entry name" value="DHS-like_NAD/FAD-binding_dom"/>
</dbReference>
<feature type="domain" description="Thiamine pyrophosphate enzyme N-terminal TPP-binding" evidence="7">
    <location>
        <begin position="12"/>
        <end position="114"/>
    </location>
</feature>
<evidence type="ECO:0000313" key="8">
    <source>
        <dbReference type="EMBL" id="MDA2803058.1"/>
    </source>
</evidence>
<evidence type="ECO:0000256" key="3">
    <source>
        <dbReference type="RuleBase" id="RU362132"/>
    </source>
</evidence>
<keyword evidence="9" id="KW-1185">Reference proteome</keyword>
<protein>
    <submittedName>
        <fullName evidence="8">Thiamine pyrophosphate-binding protein</fullName>
    </submittedName>
</protein>